<dbReference type="Gene3D" id="2.60.40.4100">
    <property type="entry name" value="Zona pellucida, ZP-C domain"/>
    <property type="match status" value="1"/>
</dbReference>
<dbReference type="AlphaFoldDB" id="A0A310SJ22"/>
<sequence length="1041" mass="115303">MLRMRSRSLRIDAAALPCRRRHASNGNSPVVVNCERLEQEQHPNSDPSDPVYDLVDWFSTEFAYSSIGYGNQGEKRRKGEVSVTRHEKVSLDTVADDAYDHRWGDPRELDSWKISGAKLFLCVPGNDEVPWRITYPRSDGRPDSSSVNQVSFVSRIPSMSTVRSLPGVSIESRKTRNSPVSPTASASLELMRGDWFACGIGGFGNAELDSNEVPRSCFRYGIVWLLTVATVRCQATGHENGEGDGNAEDSVLDETTEDYWAGSGSGPEEDDALHNETREALTHEASDHDAVVYVGEGAAYVPVPSLKGRPLSPNLQALQTLQGLQGIAGSGGTGVVGDEDWKRHPETWDREHRRYRPNTTRVQHIEAECQDDYMKIRIGFNGSFTGLLYSAGYSYDPDCMYVNGTGRDYYEFYIQLNRCGTLGENTHHQDSRKNPTKNLMWNTVTVQYNPLIEEEFDEHFKVTCEYGYDFWKTVTFPFLDVEVATGNPVVFTLQPPECYMEIRYGYGTTGTRVAGPVRVGDPLTLIIYMRSKYDGFDIVVNDCYAHNGGNKRIQLIDQYGCPVDDKLISRFRGSWSESGLFETQVFAYMKTFRFTGSPALYIECDVRMCHGRCPSQPCHWRNAKNVAKRSLPEIGGPSTPATSLSENVNLFQSLRVLQEGEADTEFFQNSTTAFRSGLSEPTSDRVCLRSTVLSTIIGIGCGFLCIMAGTILAMCSRLRRQAREKLLSDSISYMTHKEAVPLPLEGKTSVTKGGLYLVDFEKFDVVLDHNGHGTERIVFSKQHILHRDDPTSFLPACSKIAANGRSTGECSVTSSGIADRTPGYSVDAARVGSQPGSDERHVFDTEDARRKSVFVESAPSVERNYTNRGYDRECLKLAVEWLVRGSGGKFAEAAGGKKEDSVGESETGTAVNKRLPKLSNESAFFHPNDESITSFAVEGVEEEGRKEGYSRVGDCHRQLGIEVFNRRAPSQAGAGVKATSVRSPLDPYRSPPLPFPSDNLLNAPWGSGRVGVGGCSAWKSVLRLGEEVTCRGSMLTHFNFT</sequence>
<keyword evidence="2" id="KW-0812">Transmembrane</keyword>
<keyword evidence="2" id="KW-1133">Transmembrane helix</keyword>
<dbReference type="InterPro" id="IPR055355">
    <property type="entry name" value="ZP-C"/>
</dbReference>
<dbReference type="SMART" id="SM00241">
    <property type="entry name" value="ZP"/>
    <property type="match status" value="1"/>
</dbReference>
<feature type="transmembrane region" description="Helical" evidence="2">
    <location>
        <begin position="692"/>
        <end position="715"/>
    </location>
</feature>
<evidence type="ECO:0000256" key="1">
    <source>
        <dbReference type="ARBA" id="ARBA00023157"/>
    </source>
</evidence>
<evidence type="ECO:0000313" key="4">
    <source>
        <dbReference type="EMBL" id="OAD62788.1"/>
    </source>
</evidence>
<gene>
    <name evidence="4" type="ORF">WN48_07163</name>
</gene>
<dbReference type="PROSITE" id="PS51034">
    <property type="entry name" value="ZP_2"/>
    <property type="match status" value="1"/>
</dbReference>
<evidence type="ECO:0000313" key="5">
    <source>
        <dbReference type="Proteomes" id="UP000250275"/>
    </source>
</evidence>
<name>A0A310SJ22_9HYME</name>
<reference evidence="4 5" key="1">
    <citation type="submission" date="2015-07" db="EMBL/GenBank/DDBJ databases">
        <title>The genome of Eufriesea mexicana.</title>
        <authorList>
            <person name="Pan H."/>
            <person name="Kapheim K."/>
        </authorList>
    </citation>
    <scope>NUCLEOTIDE SEQUENCE [LARGE SCALE GENOMIC DNA]</scope>
    <source>
        <strain evidence="4">0111107269</strain>
        <tissue evidence="4">Whole body</tissue>
    </source>
</reference>
<proteinExistence type="predicted"/>
<accession>A0A310SJ22</accession>
<protein>
    <recommendedName>
        <fullName evidence="3">ZP domain-containing protein</fullName>
    </recommendedName>
</protein>
<evidence type="ECO:0000256" key="2">
    <source>
        <dbReference type="SAM" id="Phobius"/>
    </source>
</evidence>
<dbReference type="Proteomes" id="UP000250275">
    <property type="component" value="Unassembled WGS sequence"/>
</dbReference>
<dbReference type="InterPro" id="IPR042235">
    <property type="entry name" value="ZP-C_dom"/>
</dbReference>
<dbReference type="PANTHER" id="PTHR46560:SF3">
    <property type="entry name" value="ZP DOMAIN-CONTAINING PROTEIN"/>
    <property type="match status" value="1"/>
</dbReference>
<dbReference type="OrthoDB" id="6333343at2759"/>
<keyword evidence="5" id="KW-1185">Reference proteome</keyword>
<dbReference type="Pfam" id="PF25057">
    <property type="entry name" value="CUT_N"/>
    <property type="match status" value="1"/>
</dbReference>
<evidence type="ECO:0000259" key="3">
    <source>
        <dbReference type="PROSITE" id="PS51034"/>
    </source>
</evidence>
<dbReference type="EMBL" id="KQ759805">
    <property type="protein sequence ID" value="OAD62788.1"/>
    <property type="molecule type" value="Genomic_DNA"/>
</dbReference>
<dbReference type="InterPro" id="IPR001507">
    <property type="entry name" value="ZP_dom"/>
</dbReference>
<organism evidence="4 5">
    <name type="scientific">Eufriesea mexicana</name>
    <dbReference type="NCBI Taxonomy" id="516756"/>
    <lineage>
        <taxon>Eukaryota</taxon>
        <taxon>Metazoa</taxon>
        <taxon>Ecdysozoa</taxon>
        <taxon>Arthropoda</taxon>
        <taxon>Hexapoda</taxon>
        <taxon>Insecta</taxon>
        <taxon>Pterygota</taxon>
        <taxon>Neoptera</taxon>
        <taxon>Endopterygota</taxon>
        <taxon>Hymenoptera</taxon>
        <taxon>Apocrita</taxon>
        <taxon>Aculeata</taxon>
        <taxon>Apoidea</taxon>
        <taxon>Anthophila</taxon>
        <taxon>Apidae</taxon>
        <taxon>Eufriesea</taxon>
    </lineage>
</organism>
<keyword evidence="2" id="KW-0472">Membrane</keyword>
<dbReference type="InterPro" id="IPR056953">
    <property type="entry name" value="CUT_N"/>
</dbReference>
<dbReference type="PANTHER" id="PTHR46560">
    <property type="entry name" value="CYPHER, ISOFORM B"/>
    <property type="match status" value="1"/>
</dbReference>
<keyword evidence="1" id="KW-1015">Disulfide bond</keyword>
<dbReference type="Pfam" id="PF00100">
    <property type="entry name" value="Zona_pellucida"/>
    <property type="match status" value="1"/>
</dbReference>
<feature type="domain" description="ZP" evidence="3">
    <location>
        <begin position="368"/>
        <end position="625"/>
    </location>
</feature>